<proteinExistence type="predicted"/>
<dbReference type="SUPFAM" id="SSF48452">
    <property type="entry name" value="TPR-like"/>
    <property type="match status" value="1"/>
</dbReference>
<dbReference type="STRING" id="1433126.BN938_2683"/>
<evidence type="ECO:0000256" key="2">
    <source>
        <dbReference type="ARBA" id="ARBA00022692"/>
    </source>
</evidence>
<evidence type="ECO:0000259" key="7">
    <source>
        <dbReference type="Pfam" id="PF04932"/>
    </source>
</evidence>
<sequence>MPKQVLNRIIDIFKRYPLWVWVAAALSCVAFVAVLSTGFADSNNMVDGNQVAKRELFAIASLVVSSLSLLMVYKSRLYLNVIDLLAALFVVYTTVTFFTLDSSAYTKQLVIWLLGALYFNIRVILASEKCTTIILVIAVFATGVVQAIIGLKQILITGFSNHSLYKVTGTFFNPGPYGGYIAIIAAMSVTLTILLYDNIDKKPIRFNRNTILFCGALLTTFFTLLVLPASMSRTAWIALIVALSVAVVLKYKIGGWIARHRMLSISIAVVLIGATIGAYMMKADSADGRGITWAIGMNATMINPAFGAGTGHFAESFARAQINYFSLRPADAAVAGSPEYGFNEYIQIVIEYGFVGFLIFILTIFFAAKSLLSSEKELLQCSSCSFSAYFSLEKHSFIPINSQLSNKKSAQKSTAKNITLIIFPYLKADKLSFAVGIALLAMVVFAFASYPFSLLPFLILLIVILALAANGAKGFEIRLLGRITIVVFTTLLSIYCYTQIESKQYKEWRTLQMLYNGKHYENVVDGYGELYPMLKDSPKFLFEYGHTLYFCGKHGESITILKQGLRLSCDPMFYNIIGNNYKALGETELAAESYTRAYDILPSRVYPLYLLVKLYNEAGQREKAVEYALKVLNHKDKVPSPATRDIKSEVRGIYERLSCE</sequence>
<dbReference type="eggNOG" id="COG3307">
    <property type="taxonomic scope" value="Bacteria"/>
</dbReference>
<reference evidence="8 9" key="1">
    <citation type="journal article" date="2015" name="Genome Announc.">
        <title>Complete Genome Sequence of the Novel Leech Symbiont Mucinivorans hirudinis M3T.</title>
        <authorList>
            <person name="Nelson M.C."/>
            <person name="Bomar L."/>
            <person name="Graf J."/>
        </authorList>
    </citation>
    <scope>NUCLEOTIDE SEQUENCE [LARGE SCALE GENOMIC DNA]</scope>
    <source>
        <strain evidence="9">M3</strain>
    </source>
</reference>
<comment type="subcellular location">
    <subcellularLocation>
        <location evidence="1">Membrane</location>
        <topology evidence="1">Multi-pass membrane protein</topology>
    </subcellularLocation>
</comment>
<evidence type="ECO:0000256" key="5">
    <source>
        <dbReference type="PROSITE-ProRule" id="PRU00339"/>
    </source>
</evidence>
<feature type="transmembrane region" description="Helical" evidence="6">
    <location>
        <begin position="211"/>
        <end position="229"/>
    </location>
</feature>
<dbReference type="PROSITE" id="PS51257">
    <property type="entry name" value="PROKAR_LIPOPROTEIN"/>
    <property type="match status" value="1"/>
</dbReference>
<organism evidence="8 9">
    <name type="scientific">Mucinivorans hirudinis</name>
    <dbReference type="NCBI Taxonomy" id="1433126"/>
    <lineage>
        <taxon>Bacteria</taxon>
        <taxon>Pseudomonadati</taxon>
        <taxon>Bacteroidota</taxon>
        <taxon>Bacteroidia</taxon>
        <taxon>Bacteroidales</taxon>
        <taxon>Rikenellaceae</taxon>
        <taxon>Mucinivorans</taxon>
    </lineage>
</organism>
<feature type="transmembrane region" description="Helical" evidence="6">
    <location>
        <begin position="263"/>
        <end position="281"/>
    </location>
</feature>
<dbReference type="Pfam" id="PF13181">
    <property type="entry name" value="TPR_8"/>
    <property type="match status" value="1"/>
</dbReference>
<feature type="domain" description="O-antigen ligase-related" evidence="7">
    <location>
        <begin position="219"/>
        <end position="361"/>
    </location>
</feature>
<evidence type="ECO:0000256" key="4">
    <source>
        <dbReference type="ARBA" id="ARBA00023136"/>
    </source>
</evidence>
<feature type="transmembrane region" description="Helical" evidence="6">
    <location>
        <begin position="345"/>
        <end position="368"/>
    </location>
</feature>
<feature type="transmembrane region" description="Helical" evidence="6">
    <location>
        <begin position="177"/>
        <end position="199"/>
    </location>
</feature>
<dbReference type="OrthoDB" id="1454576at2"/>
<feature type="transmembrane region" description="Helical" evidence="6">
    <location>
        <begin position="104"/>
        <end position="121"/>
    </location>
</feature>
<dbReference type="GO" id="GO:0016020">
    <property type="term" value="C:membrane"/>
    <property type="evidence" value="ECO:0007669"/>
    <property type="project" value="UniProtKB-SubCell"/>
</dbReference>
<dbReference type="EMBL" id="HG934468">
    <property type="protein sequence ID" value="CDN32752.1"/>
    <property type="molecule type" value="Genomic_DNA"/>
</dbReference>
<feature type="transmembrane region" description="Helical" evidence="6">
    <location>
        <begin position="479"/>
        <end position="500"/>
    </location>
</feature>
<dbReference type="InterPro" id="IPR007016">
    <property type="entry name" value="O-antigen_ligase-rel_domated"/>
</dbReference>
<evidence type="ECO:0000256" key="3">
    <source>
        <dbReference type="ARBA" id="ARBA00022989"/>
    </source>
</evidence>
<dbReference type="AlphaFoldDB" id="A0A060RAX4"/>
<evidence type="ECO:0000313" key="9">
    <source>
        <dbReference type="Proteomes" id="UP000027616"/>
    </source>
</evidence>
<dbReference type="PANTHER" id="PTHR37422">
    <property type="entry name" value="TEICHURONIC ACID BIOSYNTHESIS PROTEIN TUAE"/>
    <property type="match status" value="1"/>
</dbReference>
<name>A0A060RAX4_9BACT</name>
<evidence type="ECO:0000256" key="1">
    <source>
        <dbReference type="ARBA" id="ARBA00004141"/>
    </source>
</evidence>
<dbReference type="Gene3D" id="1.25.40.10">
    <property type="entry name" value="Tetratricopeptide repeat domain"/>
    <property type="match status" value="1"/>
</dbReference>
<dbReference type="HOGENOM" id="CLU_030792_0_0_10"/>
<feature type="transmembrane region" description="Helical" evidence="6">
    <location>
        <begin position="431"/>
        <end position="448"/>
    </location>
</feature>
<feature type="transmembrane region" description="Helical" evidence="6">
    <location>
        <begin position="133"/>
        <end position="157"/>
    </location>
</feature>
<evidence type="ECO:0000313" key="8">
    <source>
        <dbReference type="EMBL" id="CDN32752.1"/>
    </source>
</evidence>
<dbReference type="InterPro" id="IPR051533">
    <property type="entry name" value="WaaL-like"/>
</dbReference>
<dbReference type="InterPro" id="IPR011990">
    <property type="entry name" value="TPR-like_helical_dom_sf"/>
</dbReference>
<dbReference type="PANTHER" id="PTHR37422:SF13">
    <property type="entry name" value="LIPOPOLYSACCHARIDE BIOSYNTHESIS PROTEIN PA4999-RELATED"/>
    <property type="match status" value="1"/>
</dbReference>
<feature type="transmembrane region" description="Helical" evidence="6">
    <location>
        <begin position="80"/>
        <end position="98"/>
    </location>
</feature>
<evidence type="ECO:0000256" key="6">
    <source>
        <dbReference type="SAM" id="Phobius"/>
    </source>
</evidence>
<feature type="transmembrane region" description="Helical" evidence="6">
    <location>
        <begin position="235"/>
        <end position="251"/>
    </location>
</feature>
<feature type="transmembrane region" description="Helical" evidence="6">
    <location>
        <begin position="56"/>
        <end position="73"/>
    </location>
</feature>
<protein>
    <recommendedName>
        <fullName evidence="7">O-antigen ligase-related domain-containing protein</fullName>
    </recommendedName>
</protein>
<dbReference type="InterPro" id="IPR019734">
    <property type="entry name" value="TPR_rpt"/>
</dbReference>
<accession>A0A060RAX4</accession>
<feature type="repeat" description="TPR" evidence="5">
    <location>
        <begin position="571"/>
        <end position="604"/>
    </location>
</feature>
<dbReference type="KEGG" id="rbc:BN938_2683"/>
<dbReference type="Proteomes" id="UP000027616">
    <property type="component" value="Chromosome I"/>
</dbReference>
<keyword evidence="5" id="KW-0802">TPR repeat</keyword>
<feature type="transmembrane region" description="Helical" evidence="6">
    <location>
        <begin position="454"/>
        <end position="472"/>
    </location>
</feature>
<gene>
    <name evidence="8" type="ORF">BN938_2683</name>
</gene>
<keyword evidence="4 6" id="KW-0472">Membrane</keyword>
<dbReference type="Pfam" id="PF04932">
    <property type="entry name" value="Wzy_C"/>
    <property type="match status" value="1"/>
</dbReference>
<feature type="transmembrane region" description="Helical" evidence="6">
    <location>
        <begin position="16"/>
        <end position="36"/>
    </location>
</feature>
<keyword evidence="3 6" id="KW-1133">Transmembrane helix</keyword>
<keyword evidence="9" id="KW-1185">Reference proteome</keyword>
<dbReference type="PROSITE" id="PS50005">
    <property type="entry name" value="TPR"/>
    <property type="match status" value="1"/>
</dbReference>
<keyword evidence="2 6" id="KW-0812">Transmembrane</keyword>